<dbReference type="InterPro" id="IPR050696">
    <property type="entry name" value="FtsA/MreB"/>
</dbReference>
<dbReference type="Gene3D" id="3.30.1490.300">
    <property type="match status" value="1"/>
</dbReference>
<dbReference type="STRING" id="29495.EA26_02390"/>
<dbReference type="PANTHER" id="PTHR32432:SF3">
    <property type="entry name" value="ETHANOLAMINE UTILIZATION PROTEIN EUTJ"/>
    <property type="match status" value="1"/>
</dbReference>
<dbReference type="InterPro" id="IPR005883">
    <property type="entry name" value="PilM"/>
</dbReference>
<sequence>MGKPLVTGIDIGHRSLKAVILKPAGNSYALLGYKEIVFERAIVAENHTLNHQEIVNTLKVLNKELPRFRRQVALAVPDSAVISKQLQIEPIEDEKECEIAILQAFSHQSPFPVDELNIDYVRLHEPAQSKSASQSVQIFATKKEVVESRVRAAQAVRLKPVLVDMHAHCLFNLRDLAAQRYPDKSAFCLLDVGAQTTSLIIHQREKTHFIKEFAYGVEHLNAAIGDEFSAHDAQEKTERFIVEMVDRVARQLQLFQSINSQDKPQGLWLCGEGAATPLLLEALSRRLSLECELLNPLGLFEMKVARKKRRSVDWHHFSVAAGLAIGGIQWLENKHEAHH</sequence>
<keyword evidence="2" id="KW-1185">Reference proteome</keyword>
<organism evidence="1 2">
    <name type="scientific">Vibrio navarrensis</name>
    <dbReference type="NCBI Taxonomy" id="29495"/>
    <lineage>
        <taxon>Bacteria</taxon>
        <taxon>Pseudomonadati</taxon>
        <taxon>Pseudomonadota</taxon>
        <taxon>Gammaproteobacteria</taxon>
        <taxon>Vibrionales</taxon>
        <taxon>Vibrionaceae</taxon>
        <taxon>Vibrio</taxon>
    </lineage>
</organism>
<dbReference type="AlphaFoldDB" id="A0A099LSE7"/>
<dbReference type="RefSeq" id="WP_039423006.1">
    <property type="nucleotide sequence ID" value="NZ_CP046791.1"/>
</dbReference>
<name>A0A099LSE7_9VIBR</name>
<dbReference type="PANTHER" id="PTHR32432">
    <property type="entry name" value="CELL DIVISION PROTEIN FTSA-RELATED"/>
    <property type="match status" value="1"/>
</dbReference>
<dbReference type="Pfam" id="PF11104">
    <property type="entry name" value="PilM_2"/>
    <property type="match status" value="1"/>
</dbReference>
<gene>
    <name evidence="1" type="ORF">EA26_02390</name>
</gene>
<accession>A0A099LSE7</accession>
<dbReference type="eggNOG" id="COG4972">
    <property type="taxonomic scope" value="Bacteria"/>
</dbReference>
<dbReference type="Proteomes" id="UP000029994">
    <property type="component" value="Unassembled WGS sequence"/>
</dbReference>
<dbReference type="SUPFAM" id="SSF53067">
    <property type="entry name" value="Actin-like ATPase domain"/>
    <property type="match status" value="1"/>
</dbReference>
<dbReference type="NCBIfam" id="TIGR01175">
    <property type="entry name" value="pilM"/>
    <property type="match status" value="1"/>
</dbReference>
<proteinExistence type="predicted"/>
<protein>
    <submittedName>
        <fullName evidence="1">Pilus assembly protein PilM</fullName>
    </submittedName>
</protein>
<dbReference type="PIRSF" id="PIRSF019169">
    <property type="entry name" value="PilM"/>
    <property type="match status" value="1"/>
</dbReference>
<evidence type="ECO:0000313" key="2">
    <source>
        <dbReference type="Proteomes" id="UP000029994"/>
    </source>
</evidence>
<reference evidence="1 2" key="1">
    <citation type="submission" date="2014-04" db="EMBL/GenBank/DDBJ databases">
        <title>Genome sequencing of Vibrio navarrensis strains.</title>
        <authorList>
            <person name="Gladney L.M."/>
            <person name="Katz L.S."/>
            <person name="Marino-Ramirez L."/>
            <person name="Jordan I.K."/>
        </authorList>
    </citation>
    <scope>NUCLEOTIDE SEQUENCE [LARGE SCALE GENOMIC DNA]</scope>
    <source>
        <strain evidence="1 2">ATCC 51183</strain>
    </source>
</reference>
<dbReference type="EMBL" id="JMCG01000001">
    <property type="protein sequence ID" value="KGK10222.1"/>
    <property type="molecule type" value="Genomic_DNA"/>
</dbReference>
<dbReference type="GeneID" id="43682049"/>
<dbReference type="InterPro" id="IPR043129">
    <property type="entry name" value="ATPase_NBD"/>
</dbReference>
<dbReference type="CDD" id="cd24049">
    <property type="entry name" value="ASKHA_NBD_PilM"/>
    <property type="match status" value="1"/>
</dbReference>
<evidence type="ECO:0000313" key="1">
    <source>
        <dbReference type="EMBL" id="KGK10222.1"/>
    </source>
</evidence>
<comment type="caution">
    <text evidence="1">The sequence shown here is derived from an EMBL/GenBank/DDBJ whole genome shotgun (WGS) entry which is preliminary data.</text>
</comment>
<dbReference type="Gene3D" id="3.30.420.40">
    <property type="match status" value="2"/>
</dbReference>